<reference evidence="1" key="1">
    <citation type="submission" date="2018-11" db="EMBL/GenBank/DDBJ databases">
        <authorList>
            <consortium name="Pathogen Informatics"/>
        </authorList>
    </citation>
    <scope>NUCLEOTIDE SEQUENCE</scope>
</reference>
<gene>
    <name evidence="1" type="ORF">PXEA_LOCUS4702</name>
</gene>
<protein>
    <submittedName>
        <fullName evidence="1">Uncharacterized protein</fullName>
    </submittedName>
</protein>
<dbReference type="AlphaFoldDB" id="A0A3S4ZZX8"/>
<comment type="caution">
    <text evidence="1">The sequence shown here is derived from an EMBL/GenBank/DDBJ whole genome shotgun (WGS) entry which is preliminary data.</text>
</comment>
<organism evidence="1 2">
    <name type="scientific">Protopolystoma xenopodis</name>
    <dbReference type="NCBI Taxonomy" id="117903"/>
    <lineage>
        <taxon>Eukaryota</taxon>
        <taxon>Metazoa</taxon>
        <taxon>Spiralia</taxon>
        <taxon>Lophotrochozoa</taxon>
        <taxon>Platyhelminthes</taxon>
        <taxon>Monogenea</taxon>
        <taxon>Polyopisthocotylea</taxon>
        <taxon>Polystomatidea</taxon>
        <taxon>Polystomatidae</taxon>
        <taxon>Protopolystoma</taxon>
    </lineage>
</organism>
<sequence length="164" mass="18613">MAENTMIASDYENLHDIDYDDVDELDDLDDDDDELDVNVDIESVDPDDIIENYLPTTLTDSLGEDRCRISFSQPHLYGPSIYSHNSVLSFPPISPKRVSLQVVYASVIISTTEPSTPFVDYTIFEDFEQMIGIFLSQGFKPMTRLHSPSSLLPFCHSLEARRRA</sequence>
<dbReference type="Proteomes" id="UP000784294">
    <property type="component" value="Unassembled WGS sequence"/>
</dbReference>
<dbReference type="EMBL" id="CAAALY010011295">
    <property type="protein sequence ID" value="VEL11262.1"/>
    <property type="molecule type" value="Genomic_DNA"/>
</dbReference>
<proteinExistence type="predicted"/>
<evidence type="ECO:0000313" key="1">
    <source>
        <dbReference type="EMBL" id="VEL11262.1"/>
    </source>
</evidence>
<name>A0A3S4ZZX8_9PLAT</name>
<evidence type="ECO:0000313" key="2">
    <source>
        <dbReference type="Proteomes" id="UP000784294"/>
    </source>
</evidence>
<keyword evidence="2" id="KW-1185">Reference proteome</keyword>
<accession>A0A3S4ZZX8</accession>